<reference evidence="3" key="1">
    <citation type="journal article" date="2018" name="Nat. Microbiol.">
        <title>Leveraging single-cell genomics to expand the fungal tree of life.</title>
        <authorList>
            <person name="Ahrendt S.R."/>
            <person name="Quandt C.A."/>
            <person name="Ciobanu D."/>
            <person name="Clum A."/>
            <person name="Salamov A."/>
            <person name="Andreopoulos B."/>
            <person name="Cheng J.F."/>
            <person name="Woyke T."/>
            <person name="Pelin A."/>
            <person name="Henrissat B."/>
            <person name="Reynolds N.K."/>
            <person name="Benny G.L."/>
            <person name="Smith M.E."/>
            <person name="James T.Y."/>
            <person name="Grigoriev I.V."/>
        </authorList>
    </citation>
    <scope>NUCLEOTIDE SEQUENCE [LARGE SCALE GENOMIC DNA]</scope>
</reference>
<feature type="compositionally biased region" description="Basic and acidic residues" evidence="1">
    <location>
        <begin position="96"/>
        <end position="110"/>
    </location>
</feature>
<organism evidence="2 3">
    <name type="scientific">Blyttiomyces helicus</name>
    <dbReference type="NCBI Taxonomy" id="388810"/>
    <lineage>
        <taxon>Eukaryota</taxon>
        <taxon>Fungi</taxon>
        <taxon>Fungi incertae sedis</taxon>
        <taxon>Chytridiomycota</taxon>
        <taxon>Chytridiomycota incertae sedis</taxon>
        <taxon>Chytridiomycetes</taxon>
        <taxon>Chytridiomycetes incertae sedis</taxon>
        <taxon>Blyttiomyces</taxon>
    </lineage>
</organism>
<dbReference type="Proteomes" id="UP000269721">
    <property type="component" value="Unassembled WGS sequence"/>
</dbReference>
<sequence length="379" mass="40532">MSKAQSRRQQSTPAPGHTSRLTTPSALRLDHGFRGSPATKPSPMPPPPTPHPKRNPPPPHPHPKATAAYPRVDNGLRASDESSLLCCWGAGGKGGIKAEKADKEKSEGQRGQRGLMYTTRADPNVSGGSARLGSGGRARGVARLPLFFFVCFGAGIRDISDISDIRDISDIKTSESQSQSASIVRQTSKHDPGPRAPSSTPRPVEVVDKTTSGLSPSLSPSTPPYLFPMELLDPRASEHFLSHPRYYAPLTPLPVDQCSSPSPSPINQSIRMSPCMHAPTKLIGDSQLIRLGANVGQPGRNTAPGSPRLPLPWGVSDRIAVATLFDGTNSHDRVVASQSQPKAFNIFDDQDRIQDGEQTTAHKSNLESTQMISQTCTTG</sequence>
<gene>
    <name evidence="2" type="ORF">BDK51DRAFT_45456</name>
</gene>
<dbReference type="EMBL" id="KZ994962">
    <property type="protein sequence ID" value="RKO91662.1"/>
    <property type="molecule type" value="Genomic_DNA"/>
</dbReference>
<feature type="region of interest" description="Disordered" evidence="1">
    <location>
        <begin position="94"/>
        <end position="136"/>
    </location>
</feature>
<evidence type="ECO:0000313" key="3">
    <source>
        <dbReference type="Proteomes" id="UP000269721"/>
    </source>
</evidence>
<proteinExistence type="predicted"/>
<feature type="region of interest" description="Disordered" evidence="1">
    <location>
        <begin position="360"/>
        <end position="379"/>
    </location>
</feature>
<dbReference type="AlphaFoldDB" id="A0A4P9WH25"/>
<feature type="region of interest" description="Disordered" evidence="1">
    <location>
        <begin position="172"/>
        <end position="221"/>
    </location>
</feature>
<evidence type="ECO:0000313" key="2">
    <source>
        <dbReference type="EMBL" id="RKO91662.1"/>
    </source>
</evidence>
<feature type="compositionally biased region" description="Pro residues" evidence="1">
    <location>
        <begin position="40"/>
        <end position="60"/>
    </location>
</feature>
<name>A0A4P9WH25_9FUNG</name>
<protein>
    <submittedName>
        <fullName evidence="2">Uncharacterized protein</fullName>
    </submittedName>
</protein>
<evidence type="ECO:0000256" key="1">
    <source>
        <dbReference type="SAM" id="MobiDB-lite"/>
    </source>
</evidence>
<keyword evidence="3" id="KW-1185">Reference proteome</keyword>
<feature type="compositionally biased region" description="Low complexity" evidence="1">
    <location>
        <begin position="210"/>
        <end position="220"/>
    </location>
</feature>
<feature type="compositionally biased region" description="Polar residues" evidence="1">
    <location>
        <begin position="7"/>
        <end position="25"/>
    </location>
</feature>
<accession>A0A4P9WH25</accession>
<feature type="compositionally biased region" description="Polar residues" evidence="1">
    <location>
        <begin position="174"/>
        <end position="186"/>
    </location>
</feature>
<feature type="region of interest" description="Disordered" evidence="1">
    <location>
        <begin position="1"/>
        <end position="73"/>
    </location>
</feature>